<evidence type="ECO:0000256" key="5">
    <source>
        <dbReference type="ARBA" id="ARBA00022840"/>
    </source>
</evidence>
<dbReference type="PROSITE" id="PS51193">
    <property type="entry name" value="HELICASE_ATP_BIND_2"/>
    <property type="match status" value="1"/>
</dbReference>
<dbReference type="SMART" id="SM00487">
    <property type="entry name" value="DEXDc"/>
    <property type="match status" value="1"/>
</dbReference>
<comment type="catalytic activity">
    <reaction evidence="8">
        <text>ATP + H2O = ADP + phosphate + H(+)</text>
        <dbReference type="Rhea" id="RHEA:13065"/>
        <dbReference type="ChEBI" id="CHEBI:15377"/>
        <dbReference type="ChEBI" id="CHEBI:15378"/>
        <dbReference type="ChEBI" id="CHEBI:30616"/>
        <dbReference type="ChEBI" id="CHEBI:43474"/>
        <dbReference type="ChEBI" id="CHEBI:456216"/>
        <dbReference type="EC" id="5.6.2.3"/>
    </reaction>
</comment>
<keyword evidence="13" id="KW-1185">Reference proteome</keyword>
<dbReference type="InterPro" id="IPR011545">
    <property type="entry name" value="DEAD/DEAH_box_helicase_dom"/>
</dbReference>
<dbReference type="Gene3D" id="3.40.50.300">
    <property type="entry name" value="P-loop containing nucleotide triphosphate hydrolases"/>
    <property type="match status" value="2"/>
</dbReference>
<evidence type="ECO:0000256" key="2">
    <source>
        <dbReference type="ARBA" id="ARBA00022741"/>
    </source>
</evidence>
<dbReference type="InterPro" id="IPR006555">
    <property type="entry name" value="ATP-dep_Helicase_C"/>
</dbReference>
<dbReference type="PANTHER" id="PTHR11472">
    <property type="entry name" value="DNA REPAIR DEAD HELICASE RAD3/XP-D SUBFAMILY MEMBER"/>
    <property type="match status" value="1"/>
</dbReference>
<evidence type="ECO:0000256" key="4">
    <source>
        <dbReference type="ARBA" id="ARBA00022806"/>
    </source>
</evidence>
<dbReference type="SUPFAM" id="SSF52540">
    <property type="entry name" value="P-loop containing nucleoside triphosphate hydrolases"/>
    <property type="match status" value="1"/>
</dbReference>
<protein>
    <recommendedName>
        <fullName evidence="9">ATP-dependent helicase DinG</fullName>
        <ecNumber evidence="7">5.6.2.3</ecNumber>
    </recommendedName>
    <alternativeName>
        <fullName evidence="10">DNA 5'-3' helicase DinG</fullName>
    </alternativeName>
</protein>
<feature type="domain" description="Helicase ATP-binding" evidence="11">
    <location>
        <begin position="14"/>
        <end position="292"/>
    </location>
</feature>
<dbReference type="GO" id="GO:0006139">
    <property type="term" value="P:nucleobase-containing compound metabolic process"/>
    <property type="evidence" value="ECO:0007669"/>
    <property type="project" value="InterPro"/>
</dbReference>
<dbReference type="EC" id="5.6.2.3" evidence="7"/>
<evidence type="ECO:0000256" key="7">
    <source>
        <dbReference type="ARBA" id="ARBA00044969"/>
    </source>
</evidence>
<dbReference type="GO" id="GO:0016818">
    <property type="term" value="F:hydrolase activity, acting on acid anhydrides, in phosphorus-containing anhydrides"/>
    <property type="evidence" value="ECO:0007669"/>
    <property type="project" value="InterPro"/>
</dbReference>
<evidence type="ECO:0000256" key="6">
    <source>
        <dbReference type="ARBA" id="ARBA00038058"/>
    </source>
</evidence>
<evidence type="ECO:0000313" key="13">
    <source>
        <dbReference type="Proteomes" id="UP000568380"/>
    </source>
</evidence>
<dbReference type="InterPro" id="IPR045028">
    <property type="entry name" value="DinG/Rad3-like"/>
</dbReference>
<evidence type="ECO:0000256" key="10">
    <source>
        <dbReference type="ARBA" id="ARBA00079061"/>
    </source>
</evidence>
<reference evidence="12 13" key="1">
    <citation type="submission" date="2020-08" db="EMBL/GenBank/DDBJ databases">
        <title>Genomic Encyclopedia of Type Strains, Phase IV (KMG-IV): sequencing the most valuable type-strain genomes for metagenomic binning, comparative biology and taxonomic classification.</title>
        <authorList>
            <person name="Goeker M."/>
        </authorList>
    </citation>
    <scope>NUCLEOTIDE SEQUENCE [LARGE SCALE GENOMIC DNA]</scope>
    <source>
        <strain evidence="12 13">DSM 45385</strain>
    </source>
</reference>
<dbReference type="Pfam" id="PF00270">
    <property type="entry name" value="DEAD"/>
    <property type="match status" value="1"/>
</dbReference>
<sequence>MPDSHLPPVEELLSAAVTALGGSERAGQIQMVQAVQRAIDTEEHVAVQAGTGTGKSLAYLVPSIRHAMGTDSPVVVSTATIALQRQLVDRDLPRLAETLAKELPHEPSFAILKGRRNYLCRYKATAGWPEEDEQDQLFDPRDVSATGRMVQRIQEWAEETETGDRDELVPGVSEQAWRQFSVSAQECLGAQRCPSGAECFAEMARARAGEVDVVVTNHALLAIDAMGEIPVLPEHEVVVVDEAHELVDRVTSVVTAELSEASVSLAVRRVARLIDQPVSDQLMEAGEDLKALLAAAPAGRIDELPEVLGLTLALVRDSAARCVTAMGPRGADKDDPERAGQRKAAFNALDEVHDTAVRMLEAYGHAGEEDRAEVVWLEDGTDRRPPVLRVAPLNVGGMLRDKLFGERTVVLTSATLALGGTFDGMARQWGLTDDKGWNGLDVGSPFDHPRAGILYVAKHLPQPGRDGLPQQYLDEITELIEAAGGRTLGLFSSMRAAKAATEALRERLDVPLLCQGDDSTMLLVKQFAESEPTCLFGTLSLWQGVDVPGPSLRLVIIDRVPFPRPDDPLTSARQRHVQARGGNGFMTVAATHAALLLAQGTGRLLRSMDDKGVVAVLDPRLATARYSGFLLGSLPPFWRTTDPAVPRAALKRLSGLS</sequence>
<evidence type="ECO:0000259" key="11">
    <source>
        <dbReference type="PROSITE" id="PS51193"/>
    </source>
</evidence>
<dbReference type="SMART" id="SM00491">
    <property type="entry name" value="HELICc2"/>
    <property type="match status" value="1"/>
</dbReference>
<evidence type="ECO:0000256" key="9">
    <source>
        <dbReference type="ARBA" id="ARBA00073590"/>
    </source>
</evidence>
<dbReference type="Proteomes" id="UP000568380">
    <property type="component" value="Unassembled WGS sequence"/>
</dbReference>
<evidence type="ECO:0000313" key="12">
    <source>
        <dbReference type="EMBL" id="MBB5078303.1"/>
    </source>
</evidence>
<dbReference type="FunFam" id="3.40.50.300:FF:000437">
    <property type="entry name" value="ATP-dependent DNA helicase DinG"/>
    <property type="match status" value="1"/>
</dbReference>
<dbReference type="EMBL" id="JACHIN010000004">
    <property type="protein sequence ID" value="MBB5078303.1"/>
    <property type="molecule type" value="Genomic_DNA"/>
</dbReference>
<name>A0A7W8A4U1_9ACTN</name>
<dbReference type="GO" id="GO:0005524">
    <property type="term" value="F:ATP binding"/>
    <property type="evidence" value="ECO:0007669"/>
    <property type="project" value="UniProtKB-KW"/>
</dbReference>
<comment type="cofactor">
    <cofactor evidence="1">
        <name>[4Fe-4S] cluster</name>
        <dbReference type="ChEBI" id="CHEBI:49883"/>
    </cofactor>
</comment>
<dbReference type="RefSeq" id="WP_184962856.1">
    <property type="nucleotide sequence ID" value="NZ_JACHIN010000004.1"/>
</dbReference>
<dbReference type="InterPro" id="IPR014001">
    <property type="entry name" value="Helicase_ATP-bd"/>
</dbReference>
<accession>A0A7W8A4U1</accession>
<evidence type="ECO:0000256" key="1">
    <source>
        <dbReference type="ARBA" id="ARBA00001966"/>
    </source>
</evidence>
<dbReference type="PANTHER" id="PTHR11472:SF34">
    <property type="entry name" value="REGULATOR OF TELOMERE ELONGATION HELICASE 1"/>
    <property type="match status" value="1"/>
</dbReference>
<dbReference type="GO" id="GO:0003676">
    <property type="term" value="F:nucleic acid binding"/>
    <property type="evidence" value="ECO:0007669"/>
    <property type="project" value="InterPro"/>
</dbReference>
<keyword evidence="3 12" id="KW-0378">Hydrolase</keyword>
<gene>
    <name evidence="12" type="ORF">HNR40_003778</name>
</gene>
<comment type="similarity">
    <text evidence="6">Belongs to the helicase family. DinG subfamily.</text>
</comment>
<keyword evidence="4 12" id="KW-0347">Helicase</keyword>
<organism evidence="12 13">
    <name type="scientific">Nonomuraea endophytica</name>
    <dbReference type="NCBI Taxonomy" id="714136"/>
    <lineage>
        <taxon>Bacteria</taxon>
        <taxon>Bacillati</taxon>
        <taxon>Actinomycetota</taxon>
        <taxon>Actinomycetes</taxon>
        <taxon>Streptosporangiales</taxon>
        <taxon>Streptosporangiaceae</taxon>
        <taxon>Nonomuraea</taxon>
    </lineage>
</organism>
<keyword evidence="2" id="KW-0547">Nucleotide-binding</keyword>
<dbReference type="AlphaFoldDB" id="A0A7W8A4U1"/>
<dbReference type="InterPro" id="IPR014013">
    <property type="entry name" value="Helic_SF1/SF2_ATP-bd_DinG/Rad3"/>
</dbReference>
<dbReference type="Pfam" id="PF13307">
    <property type="entry name" value="Helicase_C_2"/>
    <property type="match status" value="1"/>
</dbReference>
<evidence type="ECO:0000256" key="3">
    <source>
        <dbReference type="ARBA" id="ARBA00022801"/>
    </source>
</evidence>
<keyword evidence="5" id="KW-0067">ATP-binding</keyword>
<dbReference type="InterPro" id="IPR027417">
    <property type="entry name" value="P-loop_NTPase"/>
</dbReference>
<proteinExistence type="inferred from homology"/>
<dbReference type="GO" id="GO:0043139">
    <property type="term" value="F:5'-3' DNA helicase activity"/>
    <property type="evidence" value="ECO:0007669"/>
    <property type="project" value="UniProtKB-EC"/>
</dbReference>
<evidence type="ECO:0000256" key="8">
    <source>
        <dbReference type="ARBA" id="ARBA00048954"/>
    </source>
</evidence>
<comment type="caution">
    <text evidence="12">The sequence shown here is derived from an EMBL/GenBank/DDBJ whole genome shotgun (WGS) entry which is preliminary data.</text>
</comment>